<dbReference type="HOGENOM" id="CLU_2057180_0_0_0"/>
<evidence type="ECO:0000313" key="8">
    <source>
        <dbReference type="Proteomes" id="UP000002508"/>
    </source>
</evidence>
<dbReference type="GO" id="GO:0005886">
    <property type="term" value="C:plasma membrane"/>
    <property type="evidence" value="ECO:0007669"/>
    <property type="project" value="UniProtKB-SubCell"/>
</dbReference>
<dbReference type="InterPro" id="IPR005899">
    <property type="entry name" value="Na_pump_deCOase"/>
</dbReference>
<reference evidence="7" key="1">
    <citation type="submission" date="2008-12" db="EMBL/GenBank/DDBJ databases">
        <title>Complete sequence of Chloroflexus aggregans DSM 9485.</title>
        <authorList>
            <consortium name="US DOE Joint Genome Institute"/>
            <person name="Lucas S."/>
            <person name="Copeland A."/>
            <person name="Lapidus A."/>
            <person name="Glavina del Rio T."/>
            <person name="Dalin E."/>
            <person name="Tice H."/>
            <person name="Pitluck S."/>
            <person name="Foster B."/>
            <person name="Larimer F."/>
            <person name="Land M."/>
            <person name="Hauser L."/>
            <person name="Kyrpides N."/>
            <person name="Mikhailova N."/>
            <person name="Bryant D."/>
            <person name="Richardson P."/>
        </authorList>
    </citation>
    <scope>NUCLEOTIDE SEQUENCE</scope>
    <source>
        <strain evidence="7">DSM 9485</strain>
    </source>
</reference>
<accession>B8G6H9</accession>
<evidence type="ECO:0000256" key="5">
    <source>
        <dbReference type="ARBA" id="ARBA00023136"/>
    </source>
</evidence>
<dbReference type="GO" id="GO:0015081">
    <property type="term" value="F:sodium ion transmembrane transporter activity"/>
    <property type="evidence" value="ECO:0007669"/>
    <property type="project" value="InterPro"/>
</dbReference>
<evidence type="ECO:0000256" key="6">
    <source>
        <dbReference type="SAM" id="Phobius"/>
    </source>
</evidence>
<dbReference type="Pfam" id="PF04277">
    <property type="entry name" value="OAD_gamma"/>
    <property type="match status" value="1"/>
</dbReference>
<dbReference type="STRING" id="326427.Cagg_0998"/>
<name>B8G6H9_CHLAD</name>
<dbReference type="KEGG" id="cag:Cagg_0998"/>
<keyword evidence="3 6" id="KW-0812">Transmembrane</keyword>
<protein>
    <submittedName>
        <fullName evidence="7">Sodium pump decarboxylase, gamma subunit</fullName>
    </submittedName>
</protein>
<evidence type="ECO:0000256" key="3">
    <source>
        <dbReference type="ARBA" id="ARBA00022692"/>
    </source>
</evidence>
<dbReference type="OrthoDB" id="162368at2"/>
<keyword evidence="2" id="KW-1003">Cell membrane</keyword>
<evidence type="ECO:0000313" key="7">
    <source>
        <dbReference type="EMBL" id="ACL23916.1"/>
    </source>
</evidence>
<dbReference type="AlphaFoldDB" id="B8G6H9"/>
<evidence type="ECO:0000256" key="1">
    <source>
        <dbReference type="ARBA" id="ARBA00004236"/>
    </source>
</evidence>
<feature type="transmembrane region" description="Helical" evidence="6">
    <location>
        <begin position="12"/>
        <end position="37"/>
    </location>
</feature>
<organism evidence="7 8">
    <name type="scientific">Chloroflexus aggregans (strain MD-66 / DSM 9485)</name>
    <dbReference type="NCBI Taxonomy" id="326427"/>
    <lineage>
        <taxon>Bacteria</taxon>
        <taxon>Bacillati</taxon>
        <taxon>Chloroflexota</taxon>
        <taxon>Chloroflexia</taxon>
        <taxon>Chloroflexales</taxon>
        <taxon>Chloroflexineae</taxon>
        <taxon>Chloroflexaceae</taxon>
        <taxon>Chloroflexus</taxon>
    </lineage>
</organism>
<proteinExistence type="predicted"/>
<keyword evidence="8" id="KW-1185">Reference proteome</keyword>
<keyword evidence="4 6" id="KW-1133">Transmembrane helix</keyword>
<dbReference type="GO" id="GO:0036376">
    <property type="term" value="P:sodium ion export across plasma membrane"/>
    <property type="evidence" value="ECO:0007669"/>
    <property type="project" value="InterPro"/>
</dbReference>
<dbReference type="EMBL" id="CP001337">
    <property type="protein sequence ID" value="ACL23916.1"/>
    <property type="molecule type" value="Genomic_DNA"/>
</dbReference>
<evidence type="ECO:0000256" key="2">
    <source>
        <dbReference type="ARBA" id="ARBA00022475"/>
    </source>
</evidence>
<dbReference type="Proteomes" id="UP000002508">
    <property type="component" value="Chromosome"/>
</dbReference>
<dbReference type="RefSeq" id="WP_012616281.1">
    <property type="nucleotide sequence ID" value="NC_011831.1"/>
</dbReference>
<comment type="subcellular location">
    <subcellularLocation>
        <location evidence="1">Cell membrane</location>
    </subcellularLocation>
</comment>
<gene>
    <name evidence="7" type="ordered locus">Cagg_0998</name>
</gene>
<sequence>MIDPTADPLIVGVQIALTGMSIVFVVLTIIAFALSALRASQHLFRRRPKVSQPVVSSPPSTPTPADRLDPQLVAVLAAAAFATLGQPVRIVRVRYYRQMSGMWARLGRVSVMAARQLRR</sequence>
<evidence type="ECO:0000256" key="4">
    <source>
        <dbReference type="ARBA" id="ARBA00022989"/>
    </source>
</evidence>
<keyword evidence="5 6" id="KW-0472">Membrane</keyword>